<comment type="caution">
    <text evidence="1">The sequence shown here is derived from an EMBL/GenBank/DDBJ whole genome shotgun (WGS) entry which is preliminary data.</text>
</comment>
<protein>
    <submittedName>
        <fullName evidence="1">Uncharacterized protein</fullName>
    </submittedName>
</protein>
<organism evidence="1 2">
    <name type="scientific">Photobacterium sanguinicancri</name>
    <dbReference type="NCBI Taxonomy" id="875932"/>
    <lineage>
        <taxon>Bacteria</taxon>
        <taxon>Pseudomonadati</taxon>
        <taxon>Pseudomonadota</taxon>
        <taxon>Gammaproteobacteria</taxon>
        <taxon>Vibrionales</taxon>
        <taxon>Vibrionaceae</taxon>
        <taxon>Photobacterium</taxon>
    </lineage>
</organism>
<dbReference type="EMBL" id="JAUOPU010000067">
    <property type="protein sequence ID" value="MDO6545519.1"/>
    <property type="molecule type" value="Genomic_DNA"/>
</dbReference>
<dbReference type="Proteomes" id="UP001170624">
    <property type="component" value="Unassembled WGS sequence"/>
</dbReference>
<evidence type="ECO:0000313" key="2">
    <source>
        <dbReference type="Proteomes" id="UP001170624"/>
    </source>
</evidence>
<name>A0AAW7YD94_9GAMM</name>
<evidence type="ECO:0000313" key="1">
    <source>
        <dbReference type="EMBL" id="MDO6545519.1"/>
    </source>
</evidence>
<gene>
    <name evidence="1" type="ORF">Q4568_23595</name>
</gene>
<dbReference type="AlphaFoldDB" id="A0AAW7YD94"/>
<proteinExistence type="predicted"/>
<accession>A0AAW7YD94</accession>
<sequence>MSIFSDFLSNKWEKVKSVGKALLKSFNPFLDNEYKNSSLEDRGRFESEIQRVANDNTLDHEYRMEAKRALVKIESFRHAEELARIEGTTKITIAHIEATRDVVLAKIDILKTNIVGCRKKEVALIDAIGQSPELVDKFLNILDSTSLEIKESESNLTTYSHELTTLINISKSNARGIQLLPEPSTATKKKRTRVRTRAKRTVV</sequence>
<reference evidence="1" key="1">
    <citation type="submission" date="2023-07" db="EMBL/GenBank/DDBJ databases">
        <title>Genome content predicts the carbon catabolic preferences of heterotrophic bacteria.</title>
        <authorList>
            <person name="Gralka M."/>
        </authorList>
    </citation>
    <scope>NUCLEOTIDE SEQUENCE</scope>
    <source>
        <strain evidence="1">G2M05</strain>
    </source>
</reference>
<dbReference type="RefSeq" id="WP_303502275.1">
    <property type="nucleotide sequence ID" value="NZ_JAUOPU010000067.1"/>
</dbReference>